<comment type="caution">
    <text evidence="2">The sequence shown here is derived from an EMBL/GenBank/DDBJ whole genome shotgun (WGS) entry which is preliminary data.</text>
</comment>
<proteinExistence type="predicted"/>
<organism evidence="2 3">
    <name type="scientific">Lupinus angustifolius</name>
    <name type="common">Narrow-leaved blue lupine</name>
    <dbReference type="NCBI Taxonomy" id="3871"/>
    <lineage>
        <taxon>Eukaryota</taxon>
        <taxon>Viridiplantae</taxon>
        <taxon>Streptophyta</taxon>
        <taxon>Embryophyta</taxon>
        <taxon>Tracheophyta</taxon>
        <taxon>Spermatophyta</taxon>
        <taxon>Magnoliopsida</taxon>
        <taxon>eudicotyledons</taxon>
        <taxon>Gunneridae</taxon>
        <taxon>Pentapetalae</taxon>
        <taxon>rosids</taxon>
        <taxon>fabids</taxon>
        <taxon>Fabales</taxon>
        <taxon>Fabaceae</taxon>
        <taxon>Papilionoideae</taxon>
        <taxon>50 kb inversion clade</taxon>
        <taxon>genistoids sensu lato</taxon>
        <taxon>core genistoids</taxon>
        <taxon>Genisteae</taxon>
        <taxon>Lupinus</taxon>
    </lineage>
</organism>
<evidence type="ECO:0000313" key="2">
    <source>
        <dbReference type="EMBL" id="OIW20591.1"/>
    </source>
</evidence>
<feature type="compositionally biased region" description="Low complexity" evidence="1">
    <location>
        <begin position="11"/>
        <end position="31"/>
    </location>
</feature>
<evidence type="ECO:0000313" key="3">
    <source>
        <dbReference type="Proteomes" id="UP000188354"/>
    </source>
</evidence>
<protein>
    <submittedName>
        <fullName evidence="2">Uncharacterized protein</fullName>
    </submittedName>
</protein>
<dbReference type="Gramene" id="OIW20591">
    <property type="protein sequence ID" value="OIW20591"/>
    <property type="gene ID" value="TanjilG_15481"/>
</dbReference>
<dbReference type="EMBL" id="MLAU01011430">
    <property type="protein sequence ID" value="OIW20591.1"/>
    <property type="molecule type" value="Genomic_DNA"/>
</dbReference>
<gene>
    <name evidence="2" type="ORF">TanjilG_15481</name>
</gene>
<feature type="region of interest" description="Disordered" evidence="1">
    <location>
        <begin position="1"/>
        <end position="31"/>
    </location>
</feature>
<dbReference type="AlphaFoldDB" id="A0A394DKT6"/>
<dbReference type="Proteomes" id="UP000188354">
    <property type="component" value="Unassembled WGS sequence"/>
</dbReference>
<keyword evidence="3" id="KW-1185">Reference proteome</keyword>
<evidence type="ECO:0000256" key="1">
    <source>
        <dbReference type="SAM" id="MobiDB-lite"/>
    </source>
</evidence>
<accession>A0A394DKT6</accession>
<name>A0A394DKT6_LUPAN</name>
<sequence length="183" mass="20090">MRDQSLDINKSYESYSQRMSQSSSSSQGGSQEKFFHNANVKTICELIQLGQEGEFNPLSIPQAVDDLVTKSLAFKVKLQPTYKRCSVIQVSEDSQLIACLLERITPDQDLSALEKGKSVGPAFKEDDGFECQSLSATSDYDPDCSAYLTPLKRLGSSALSEDAQDIGFAQMSSTKNAKHISKD</sequence>
<reference evidence="2 3" key="1">
    <citation type="journal article" date="2017" name="Plant Biotechnol. J.">
        <title>A comprehensive draft genome sequence for lupin (Lupinus angustifolius), an emerging health food: insights into plant-microbe interactions and legume evolution.</title>
        <authorList>
            <person name="Hane J.K."/>
            <person name="Ming Y."/>
            <person name="Kamphuis L.G."/>
            <person name="Nelson M.N."/>
            <person name="Garg G."/>
            <person name="Atkins C.A."/>
            <person name="Bayer P.E."/>
            <person name="Bravo A."/>
            <person name="Bringans S."/>
            <person name="Cannon S."/>
            <person name="Edwards D."/>
            <person name="Foley R."/>
            <person name="Gao L.L."/>
            <person name="Harrison M.J."/>
            <person name="Huang W."/>
            <person name="Hurgobin B."/>
            <person name="Li S."/>
            <person name="Liu C.W."/>
            <person name="McGrath A."/>
            <person name="Morahan G."/>
            <person name="Murray J."/>
            <person name="Weller J."/>
            <person name="Jian J."/>
            <person name="Singh K.B."/>
        </authorList>
    </citation>
    <scope>NUCLEOTIDE SEQUENCE [LARGE SCALE GENOMIC DNA]</scope>
    <source>
        <strain evidence="3">cv. Tanjil</strain>
        <tissue evidence="2">Whole plant</tissue>
    </source>
</reference>